<dbReference type="GO" id="GO:0003677">
    <property type="term" value="F:DNA binding"/>
    <property type="evidence" value="ECO:0007669"/>
    <property type="project" value="UniProtKB-UniRule"/>
</dbReference>
<keyword evidence="2" id="KW-0229">DNA integration</keyword>
<comment type="similarity">
    <text evidence="1">Belongs to the 'phage' integrase family.</text>
</comment>
<evidence type="ECO:0000259" key="6">
    <source>
        <dbReference type="PROSITE" id="PS51898"/>
    </source>
</evidence>
<dbReference type="InterPro" id="IPR044068">
    <property type="entry name" value="CB"/>
</dbReference>
<keyword evidence="3 5" id="KW-0238">DNA-binding</keyword>
<dbReference type="GO" id="GO:0015074">
    <property type="term" value="P:DNA integration"/>
    <property type="evidence" value="ECO:0007669"/>
    <property type="project" value="UniProtKB-KW"/>
</dbReference>
<evidence type="ECO:0000259" key="7">
    <source>
        <dbReference type="PROSITE" id="PS51900"/>
    </source>
</evidence>
<organism evidence="8 9">
    <name type="scientific">Sporosarcina newyorkensis 2681</name>
    <dbReference type="NCBI Taxonomy" id="1027292"/>
    <lineage>
        <taxon>Bacteria</taxon>
        <taxon>Bacillati</taxon>
        <taxon>Bacillota</taxon>
        <taxon>Bacilli</taxon>
        <taxon>Bacillales</taxon>
        <taxon>Caryophanaceae</taxon>
        <taxon>Sporosarcina</taxon>
    </lineage>
</organism>
<dbReference type="PANTHER" id="PTHR30629:SF2">
    <property type="entry name" value="PROPHAGE INTEGRASE INTS-RELATED"/>
    <property type="match status" value="1"/>
</dbReference>
<dbReference type="Gene3D" id="1.10.150.130">
    <property type="match status" value="1"/>
</dbReference>
<keyword evidence="4" id="KW-0233">DNA recombination</keyword>
<comment type="caution">
    <text evidence="8">The sequence shown here is derived from an EMBL/GenBank/DDBJ whole genome shotgun (WGS) entry which is preliminary data.</text>
</comment>
<evidence type="ECO:0000256" key="4">
    <source>
        <dbReference type="ARBA" id="ARBA00023172"/>
    </source>
</evidence>
<evidence type="ECO:0000256" key="5">
    <source>
        <dbReference type="PROSITE-ProRule" id="PRU01248"/>
    </source>
</evidence>
<dbReference type="InterPro" id="IPR010998">
    <property type="entry name" value="Integrase_recombinase_N"/>
</dbReference>
<dbReference type="InterPro" id="IPR002104">
    <property type="entry name" value="Integrase_catalytic"/>
</dbReference>
<dbReference type="eggNOG" id="COG0582">
    <property type="taxonomic scope" value="Bacteria"/>
</dbReference>
<dbReference type="Proteomes" id="UP000005316">
    <property type="component" value="Unassembled WGS sequence"/>
</dbReference>
<dbReference type="InterPro" id="IPR028259">
    <property type="entry name" value="AP2-like_int_N"/>
</dbReference>
<dbReference type="CDD" id="cd01189">
    <property type="entry name" value="INT_ICEBs1_C_like"/>
    <property type="match status" value="1"/>
</dbReference>
<dbReference type="HOGENOM" id="CLU_027562_17_6_9"/>
<dbReference type="Gene3D" id="1.10.443.10">
    <property type="entry name" value="Intergrase catalytic core"/>
    <property type="match status" value="1"/>
</dbReference>
<feature type="domain" description="Core-binding (CB)" evidence="7">
    <location>
        <begin position="59"/>
        <end position="135"/>
    </location>
</feature>
<dbReference type="InterPro" id="IPR004107">
    <property type="entry name" value="Integrase_SAM-like_N"/>
</dbReference>
<dbReference type="SUPFAM" id="SSF56349">
    <property type="entry name" value="DNA breaking-rejoining enzymes"/>
    <property type="match status" value="1"/>
</dbReference>
<sequence length="314" mass="36592">MASFQKRGKTWQYIVSNKGNQIRKGGFRTKKEAQVAAGEVEANLLRGIVSNLKEEPFAWYFKEWIDLYKKNIKGQTKYHYGRSLEIVEEYFKDTPLQKITRQDYQGFINDYGSTRSKETVEKLNYHCRACIRDAVEDMIIPFDFTRKVTLTWKIQAKRSEEKHLSYYESKALFKEVVNRLDKGLGYYILLLALSTGMRFGEMVGLTRKDFNFEDSTINIEKTWGYAKNSPEGFGPTKNDESIRVIKVNKFTMDTFEQLFITTPTNNFDLVFYSQASKYKVISNANVNKLLNKVLDDLKIKKLNLHGLRHTHASV</sequence>
<dbReference type="InterPro" id="IPR013762">
    <property type="entry name" value="Integrase-like_cat_sf"/>
</dbReference>
<proteinExistence type="inferred from homology"/>
<dbReference type="AlphaFoldDB" id="F9DY62"/>
<gene>
    <name evidence="8" type="ORF">HMPREF9372_3743</name>
</gene>
<evidence type="ECO:0000256" key="1">
    <source>
        <dbReference type="ARBA" id="ARBA00008857"/>
    </source>
</evidence>
<name>F9DY62_9BACL</name>
<dbReference type="Pfam" id="PF00589">
    <property type="entry name" value="Phage_integrase"/>
    <property type="match status" value="1"/>
</dbReference>
<evidence type="ECO:0000256" key="2">
    <source>
        <dbReference type="ARBA" id="ARBA00022908"/>
    </source>
</evidence>
<feature type="domain" description="Tyr recombinase" evidence="6">
    <location>
        <begin position="159"/>
        <end position="314"/>
    </location>
</feature>
<dbReference type="OrthoDB" id="9803188at2"/>
<dbReference type="InterPro" id="IPR050808">
    <property type="entry name" value="Phage_Integrase"/>
</dbReference>
<protein>
    <submittedName>
        <fullName evidence="8">Bacteriophage integrase</fullName>
    </submittedName>
</protein>
<accession>F9DY62</accession>
<evidence type="ECO:0000313" key="9">
    <source>
        <dbReference type="Proteomes" id="UP000005316"/>
    </source>
</evidence>
<reference evidence="8 9" key="1">
    <citation type="submission" date="2011-04" db="EMBL/GenBank/DDBJ databases">
        <authorList>
            <person name="Muzny D."/>
            <person name="Qin X."/>
            <person name="Deng J."/>
            <person name="Jiang H."/>
            <person name="Liu Y."/>
            <person name="Qu J."/>
            <person name="Song X.-Z."/>
            <person name="Zhang L."/>
            <person name="Thornton R."/>
            <person name="Coyle M."/>
            <person name="Francisco L."/>
            <person name="Jackson L."/>
            <person name="Javaid M."/>
            <person name="Korchina V."/>
            <person name="Kovar C."/>
            <person name="Mata R."/>
            <person name="Mathew T."/>
            <person name="Ngo R."/>
            <person name="Nguyen L."/>
            <person name="Nguyen N."/>
            <person name="Okwuonu G."/>
            <person name="Ongeri F."/>
            <person name="Pham C."/>
            <person name="Simmons D."/>
            <person name="Wilczek-Boney K."/>
            <person name="Hale W."/>
            <person name="Jakkamsetti A."/>
            <person name="Pham P."/>
            <person name="Ruth R."/>
            <person name="San Lucas F."/>
            <person name="Warren J."/>
            <person name="Zhang J."/>
            <person name="Zhao Z."/>
            <person name="Zhou C."/>
            <person name="Zhu D."/>
            <person name="Lee S."/>
            <person name="Bess C."/>
            <person name="Blankenburg K."/>
            <person name="Forbes L."/>
            <person name="Fu Q."/>
            <person name="Gubbala S."/>
            <person name="Hirani K."/>
            <person name="Jayaseelan J.C."/>
            <person name="Lara F."/>
            <person name="Munidasa M."/>
            <person name="Palculict T."/>
            <person name="Patil S."/>
            <person name="Pu L.-L."/>
            <person name="Saada N."/>
            <person name="Tang L."/>
            <person name="Weissenberger G."/>
            <person name="Zhu Y."/>
            <person name="Hemphill L."/>
            <person name="Shang Y."/>
            <person name="Youmans B."/>
            <person name="Ayvaz T."/>
            <person name="Ross M."/>
            <person name="Santibanez J."/>
            <person name="Aqrawi P."/>
            <person name="Gross S."/>
            <person name="Joshi V."/>
            <person name="Fowler G."/>
            <person name="Nazareth L."/>
            <person name="Reid J."/>
            <person name="Worley K."/>
            <person name="Petrosino J."/>
            <person name="Highlander S."/>
            <person name="Gibbs R."/>
        </authorList>
    </citation>
    <scope>NUCLEOTIDE SEQUENCE [LARGE SCALE GENOMIC DNA]</scope>
    <source>
        <strain evidence="8 9">2681</strain>
    </source>
</reference>
<dbReference type="EMBL" id="AFPZ01000123">
    <property type="protein sequence ID" value="EGQ19216.1"/>
    <property type="molecule type" value="Genomic_DNA"/>
</dbReference>
<dbReference type="InterPro" id="IPR011010">
    <property type="entry name" value="DNA_brk_join_enz"/>
</dbReference>
<feature type="non-terminal residue" evidence="8">
    <location>
        <position position="314"/>
    </location>
</feature>
<dbReference type="Pfam" id="PF14659">
    <property type="entry name" value="Phage_int_SAM_3"/>
    <property type="match status" value="1"/>
</dbReference>
<dbReference type="PROSITE" id="PS51900">
    <property type="entry name" value="CB"/>
    <property type="match status" value="1"/>
</dbReference>
<evidence type="ECO:0000313" key="8">
    <source>
        <dbReference type="EMBL" id="EGQ19216.1"/>
    </source>
</evidence>
<dbReference type="Pfam" id="PF14657">
    <property type="entry name" value="Arm-DNA-bind_4"/>
    <property type="match status" value="1"/>
</dbReference>
<evidence type="ECO:0000256" key="3">
    <source>
        <dbReference type="ARBA" id="ARBA00023125"/>
    </source>
</evidence>
<dbReference type="PROSITE" id="PS51898">
    <property type="entry name" value="TYR_RECOMBINASE"/>
    <property type="match status" value="1"/>
</dbReference>
<dbReference type="RefSeq" id="WP_009499456.1">
    <property type="nucleotide sequence ID" value="NZ_GL983000.1"/>
</dbReference>
<dbReference type="PANTHER" id="PTHR30629">
    <property type="entry name" value="PROPHAGE INTEGRASE"/>
    <property type="match status" value="1"/>
</dbReference>
<dbReference type="GO" id="GO:0006310">
    <property type="term" value="P:DNA recombination"/>
    <property type="evidence" value="ECO:0007669"/>
    <property type="project" value="UniProtKB-KW"/>
</dbReference>